<dbReference type="OrthoDB" id="9779910at2"/>
<dbReference type="PANTHER" id="PTHR47505">
    <property type="entry name" value="DNA UTILIZATION PROTEIN YHGH"/>
    <property type="match status" value="1"/>
</dbReference>
<evidence type="ECO:0000259" key="3">
    <source>
        <dbReference type="Pfam" id="PF18912"/>
    </source>
</evidence>
<dbReference type="Pfam" id="PF18912">
    <property type="entry name" value="DZR_2"/>
    <property type="match status" value="1"/>
</dbReference>
<dbReference type="AlphaFoldDB" id="A0A366EP46"/>
<dbReference type="SUPFAM" id="SSF53271">
    <property type="entry name" value="PRTase-like"/>
    <property type="match status" value="1"/>
</dbReference>
<feature type="domain" description="Double zinc ribbon" evidence="3">
    <location>
        <begin position="32"/>
        <end position="80"/>
    </location>
</feature>
<dbReference type="Gene3D" id="3.40.50.2020">
    <property type="match status" value="1"/>
</dbReference>
<evidence type="ECO:0000259" key="2">
    <source>
        <dbReference type="Pfam" id="PF00156"/>
    </source>
</evidence>
<dbReference type="Pfam" id="PF00156">
    <property type="entry name" value="Pribosyltran"/>
    <property type="match status" value="1"/>
</dbReference>
<dbReference type="RefSeq" id="WP_113892269.1">
    <property type="nucleotide sequence ID" value="NZ_QNRK01000040.1"/>
</dbReference>
<reference evidence="4 5" key="1">
    <citation type="submission" date="2018-06" db="EMBL/GenBank/DDBJ databases">
        <title>Genomic Encyclopedia of Type Strains, Phase IV (KMG-IV): sequencing the most valuable type-strain genomes for metagenomic binning, comparative biology and taxonomic classification.</title>
        <authorList>
            <person name="Goeker M."/>
        </authorList>
    </citation>
    <scope>NUCLEOTIDE SEQUENCE [LARGE SCALE GENOMIC DNA]</scope>
    <source>
        <strain evidence="4 5">DSM 24875</strain>
    </source>
</reference>
<keyword evidence="5" id="KW-1185">Reference proteome</keyword>
<dbReference type="Proteomes" id="UP000253529">
    <property type="component" value="Unassembled WGS sequence"/>
</dbReference>
<dbReference type="PANTHER" id="PTHR47505:SF1">
    <property type="entry name" value="DNA UTILIZATION PROTEIN YHGH"/>
    <property type="match status" value="1"/>
</dbReference>
<dbReference type="InterPro" id="IPR051910">
    <property type="entry name" value="ComF/GntX_DNA_util-trans"/>
</dbReference>
<comment type="similarity">
    <text evidence="1">Belongs to the ComF/GntX family.</text>
</comment>
<gene>
    <name evidence="4" type="ORF">DFR50_14056</name>
</gene>
<organism evidence="4 5">
    <name type="scientific">Roseiarcus fermentans</name>
    <dbReference type="NCBI Taxonomy" id="1473586"/>
    <lineage>
        <taxon>Bacteria</taxon>
        <taxon>Pseudomonadati</taxon>
        <taxon>Pseudomonadota</taxon>
        <taxon>Alphaproteobacteria</taxon>
        <taxon>Hyphomicrobiales</taxon>
        <taxon>Roseiarcaceae</taxon>
        <taxon>Roseiarcus</taxon>
    </lineage>
</organism>
<name>A0A366EP46_9HYPH</name>
<dbReference type="InterPro" id="IPR000836">
    <property type="entry name" value="PRTase_dom"/>
</dbReference>
<comment type="caution">
    <text evidence="4">The sequence shown here is derived from an EMBL/GenBank/DDBJ whole genome shotgun (WGS) entry which is preliminary data.</text>
</comment>
<proteinExistence type="inferred from homology"/>
<evidence type="ECO:0000313" key="4">
    <source>
        <dbReference type="EMBL" id="RBP04183.1"/>
    </source>
</evidence>
<feature type="domain" description="Phosphoribosyltransferase" evidence="2">
    <location>
        <begin position="205"/>
        <end position="258"/>
    </location>
</feature>
<dbReference type="InterPro" id="IPR029057">
    <property type="entry name" value="PRTase-like"/>
</dbReference>
<dbReference type="EMBL" id="QNRK01000040">
    <property type="protein sequence ID" value="RBP04183.1"/>
    <property type="molecule type" value="Genomic_DNA"/>
</dbReference>
<evidence type="ECO:0000256" key="1">
    <source>
        <dbReference type="ARBA" id="ARBA00008007"/>
    </source>
</evidence>
<accession>A0A366EP46</accession>
<dbReference type="CDD" id="cd06223">
    <property type="entry name" value="PRTases_typeI"/>
    <property type="match status" value="1"/>
</dbReference>
<protein>
    <submittedName>
        <fullName evidence="4">ComF family protein</fullName>
    </submittedName>
</protein>
<evidence type="ECO:0000313" key="5">
    <source>
        <dbReference type="Proteomes" id="UP000253529"/>
    </source>
</evidence>
<sequence>MDAEFAPGGYQAAAPEWGRRARSFALALARSALDTLYPPTCLACCAATEAHGALCPRCWRAMRFIERPFCDRLGIPFEQDLGEGLLSPQAIADPPVFARARAVARFEDGPARKLVHRLKYSDRAEIARPMARWMARAGADILAEADCLAPVPLHPLRLWRRRFNQAALLAREIARATGKPCDAGALRRVKATASQVGLSRAQRAENVQGAFRAADGAALKGRAIVLVDDVLTSGATANAASRALLRAGAARVDVLVFARVVTGG</sequence>
<dbReference type="InterPro" id="IPR044005">
    <property type="entry name" value="DZR_2"/>
</dbReference>